<evidence type="ECO:0000313" key="8">
    <source>
        <dbReference type="Proteomes" id="UP001066276"/>
    </source>
</evidence>
<reference evidence="7" key="1">
    <citation type="journal article" date="2022" name="bioRxiv">
        <title>Sequencing and chromosome-scale assembly of the giantPleurodeles waltlgenome.</title>
        <authorList>
            <person name="Brown T."/>
            <person name="Elewa A."/>
            <person name="Iarovenko S."/>
            <person name="Subramanian E."/>
            <person name="Araus A.J."/>
            <person name="Petzold A."/>
            <person name="Susuki M."/>
            <person name="Suzuki K.-i.T."/>
            <person name="Hayashi T."/>
            <person name="Toyoda A."/>
            <person name="Oliveira C."/>
            <person name="Osipova E."/>
            <person name="Leigh N.D."/>
            <person name="Simon A."/>
            <person name="Yun M.H."/>
        </authorList>
    </citation>
    <scope>NUCLEOTIDE SEQUENCE</scope>
    <source>
        <strain evidence="7">20211129_DDA</strain>
        <tissue evidence="7">Liver</tissue>
    </source>
</reference>
<evidence type="ECO:0000256" key="5">
    <source>
        <dbReference type="ARBA" id="ARBA00023242"/>
    </source>
</evidence>
<evidence type="ECO:0000256" key="6">
    <source>
        <dbReference type="SAM" id="MobiDB-lite"/>
    </source>
</evidence>
<gene>
    <name evidence="7" type="ORF">NDU88_004512</name>
</gene>
<dbReference type="Proteomes" id="UP001066276">
    <property type="component" value="Chromosome 5"/>
</dbReference>
<dbReference type="AlphaFoldDB" id="A0AAV7RIZ7"/>
<feature type="compositionally biased region" description="Basic and acidic residues" evidence="6">
    <location>
        <begin position="1"/>
        <end position="15"/>
    </location>
</feature>
<proteinExistence type="predicted"/>
<accession>A0AAV7RIZ7</accession>
<evidence type="ECO:0000256" key="2">
    <source>
        <dbReference type="ARBA" id="ARBA00023015"/>
    </source>
</evidence>
<organism evidence="7 8">
    <name type="scientific">Pleurodeles waltl</name>
    <name type="common">Iberian ribbed newt</name>
    <dbReference type="NCBI Taxonomy" id="8319"/>
    <lineage>
        <taxon>Eukaryota</taxon>
        <taxon>Metazoa</taxon>
        <taxon>Chordata</taxon>
        <taxon>Craniata</taxon>
        <taxon>Vertebrata</taxon>
        <taxon>Euteleostomi</taxon>
        <taxon>Amphibia</taxon>
        <taxon>Batrachia</taxon>
        <taxon>Caudata</taxon>
        <taxon>Salamandroidea</taxon>
        <taxon>Salamandridae</taxon>
        <taxon>Pleurodelinae</taxon>
        <taxon>Pleurodeles</taxon>
    </lineage>
</organism>
<evidence type="ECO:0000256" key="1">
    <source>
        <dbReference type="ARBA" id="ARBA00004123"/>
    </source>
</evidence>
<keyword evidence="3" id="KW-0010">Activator</keyword>
<keyword evidence="4" id="KW-0804">Transcription</keyword>
<sequence length="250" mass="27994">MATEEDRLPLRRNRADVGPVANKKSTAALRSRRYHRTPAGGERRVRGAPATRHRARPARRTSQDPQNRVPERPAGGAPTKSGASEEPRGAHYKQLRKEVLKNKMGKLEKVTVTTLTHGQPNQSSHKCEQLNTNRQKGKSNLPTGKTAFSKRNENDSIQDSTFYDALKKREKKPLHCADNLSEIQLKKVNFFSEMGEKGISYAGAKFSDPPSPSVLPKPPRHWVGTTPVHHSDQCKELMAFHLKTLLKVQS</sequence>
<feature type="region of interest" description="Disordered" evidence="6">
    <location>
        <begin position="1"/>
        <end position="92"/>
    </location>
</feature>
<evidence type="ECO:0000256" key="3">
    <source>
        <dbReference type="ARBA" id="ARBA00023159"/>
    </source>
</evidence>
<evidence type="ECO:0000256" key="4">
    <source>
        <dbReference type="ARBA" id="ARBA00023163"/>
    </source>
</evidence>
<protein>
    <recommendedName>
        <fullName evidence="9">Proline-rich nuclear receptor coactivator 1</fullName>
    </recommendedName>
</protein>
<dbReference type="Pfam" id="PF15365">
    <property type="entry name" value="PNRC"/>
    <property type="match status" value="1"/>
</dbReference>
<feature type="compositionally biased region" description="Basic and acidic residues" evidence="6">
    <location>
        <begin position="83"/>
        <end position="92"/>
    </location>
</feature>
<keyword evidence="8" id="KW-1185">Reference proteome</keyword>
<dbReference type="GO" id="GO:0016071">
    <property type="term" value="P:mRNA metabolic process"/>
    <property type="evidence" value="ECO:0007669"/>
    <property type="project" value="UniProtKB-ARBA"/>
</dbReference>
<evidence type="ECO:0000313" key="7">
    <source>
        <dbReference type="EMBL" id="KAJ1151732.1"/>
    </source>
</evidence>
<name>A0AAV7RIZ7_PLEWA</name>
<comment type="subcellular location">
    <subcellularLocation>
        <location evidence="1">Nucleus</location>
    </subcellularLocation>
</comment>
<dbReference type="PANTHER" id="PTHR15405">
    <property type="entry name" value="PROLINE-RICH NUCLEAR RECEPTOR COACTIVATOR"/>
    <property type="match status" value="1"/>
</dbReference>
<dbReference type="EMBL" id="JANPWB010000009">
    <property type="protein sequence ID" value="KAJ1151732.1"/>
    <property type="molecule type" value="Genomic_DNA"/>
</dbReference>
<evidence type="ECO:0008006" key="9">
    <source>
        <dbReference type="Google" id="ProtNLM"/>
    </source>
</evidence>
<dbReference type="InterPro" id="IPR026780">
    <property type="entry name" value="PNRC1/2"/>
</dbReference>
<keyword evidence="5" id="KW-0539">Nucleus</keyword>
<keyword evidence="2" id="KW-0805">Transcription regulation</keyword>
<dbReference type="InterPro" id="IPR028322">
    <property type="entry name" value="PNRC-like_rgn"/>
</dbReference>
<dbReference type="GO" id="GO:0005634">
    <property type="term" value="C:nucleus"/>
    <property type="evidence" value="ECO:0007669"/>
    <property type="project" value="UniProtKB-SubCell"/>
</dbReference>
<comment type="caution">
    <text evidence="7">The sequence shown here is derived from an EMBL/GenBank/DDBJ whole genome shotgun (WGS) entry which is preliminary data.</text>
</comment>